<dbReference type="PANTHER" id="PTHR43884:SF12">
    <property type="entry name" value="ISOVALERYL-COA DEHYDROGENASE, MITOCHONDRIAL-RELATED"/>
    <property type="match status" value="1"/>
</dbReference>
<evidence type="ECO:0000313" key="9">
    <source>
        <dbReference type="EMBL" id="MXQ14073.1"/>
    </source>
</evidence>
<dbReference type="GO" id="GO:0003995">
    <property type="term" value="F:acyl-CoA dehydrogenase activity"/>
    <property type="evidence" value="ECO:0007669"/>
    <property type="project" value="TreeGrafter"/>
</dbReference>
<dbReference type="InterPro" id="IPR006091">
    <property type="entry name" value="Acyl-CoA_Oxase/DH_mid-dom"/>
</dbReference>
<dbReference type="Gene3D" id="1.10.540.10">
    <property type="entry name" value="Acyl-CoA dehydrogenase/oxidase, N-terminal domain"/>
    <property type="match status" value="1"/>
</dbReference>
<dbReference type="PANTHER" id="PTHR43884">
    <property type="entry name" value="ACYL-COA DEHYDROGENASE"/>
    <property type="match status" value="1"/>
</dbReference>
<evidence type="ECO:0000256" key="1">
    <source>
        <dbReference type="ARBA" id="ARBA00001974"/>
    </source>
</evidence>
<dbReference type="SUPFAM" id="SSF47203">
    <property type="entry name" value="Acyl-CoA dehydrogenase C-terminal domain-like"/>
    <property type="match status" value="1"/>
</dbReference>
<reference evidence="9 10" key="1">
    <citation type="submission" date="2019-12" db="EMBL/GenBank/DDBJ databases">
        <authorList>
            <person name="Yuan C.-G."/>
        </authorList>
    </citation>
    <scope>NUCLEOTIDE SEQUENCE [LARGE SCALE GENOMIC DNA]</scope>
    <source>
        <strain evidence="9 10">KCTC 23863</strain>
    </source>
</reference>
<proteinExistence type="inferred from homology"/>
<comment type="cofactor">
    <cofactor evidence="1 5">
        <name>FAD</name>
        <dbReference type="ChEBI" id="CHEBI:57692"/>
    </cofactor>
</comment>
<dbReference type="InterPro" id="IPR009100">
    <property type="entry name" value="AcylCoA_DH/oxidase_NM_dom_sf"/>
</dbReference>
<dbReference type="InterPro" id="IPR009075">
    <property type="entry name" value="AcylCo_DH/oxidase_C"/>
</dbReference>
<dbReference type="OrthoDB" id="2986495at2"/>
<dbReference type="GO" id="GO:0050660">
    <property type="term" value="F:flavin adenine dinucleotide binding"/>
    <property type="evidence" value="ECO:0007669"/>
    <property type="project" value="InterPro"/>
</dbReference>
<dbReference type="InterPro" id="IPR036250">
    <property type="entry name" value="AcylCo_DH-like_C"/>
</dbReference>
<evidence type="ECO:0000259" key="6">
    <source>
        <dbReference type="Pfam" id="PF00441"/>
    </source>
</evidence>
<evidence type="ECO:0000256" key="2">
    <source>
        <dbReference type="ARBA" id="ARBA00009347"/>
    </source>
</evidence>
<evidence type="ECO:0000259" key="8">
    <source>
        <dbReference type="Pfam" id="PF02771"/>
    </source>
</evidence>
<sequence length="387" mass="40806">MDANLPAGLVSLQSRAAGIAAAILAPNAERVDQDAQWPATGMEALGEAGLLGLHVPRSLGGHGEGLLALSVITEELGKACGSTSMCYGMHCVATQVIAAKATPDQEERYLRPIAQGRHISSLALSEPASGVFLYLPRATFEHAGESFLLNGDKAFITSGGVADSYVVSAVAQGDEHDPSTFTCVLVDKGSEGLHWGKPWNGFGMRGNSSRSARLHNVRVPATNLLGREGDHIWYVFEVIAPFFLTAMAGTYIGIAQSALDGAIASLKGRRFAHAAEPLADNPVLAHDVAEMWLRVSRARQLTHYAAKLGDARSPEAVQALFAAKIEAADAAVEVTRMAMTVAGGRAYQDGGPLQRAMRDAQAAPVMSPTTHLLKTWLGRTALGLPPL</sequence>
<evidence type="ECO:0000313" key="10">
    <source>
        <dbReference type="Proteomes" id="UP000436483"/>
    </source>
</evidence>
<dbReference type="InterPro" id="IPR046373">
    <property type="entry name" value="Acyl-CoA_Oxase/DH_mid-dom_sf"/>
</dbReference>
<evidence type="ECO:0000256" key="4">
    <source>
        <dbReference type="ARBA" id="ARBA00022827"/>
    </source>
</evidence>
<dbReference type="PIRSF" id="PIRSF016578">
    <property type="entry name" value="HsaA"/>
    <property type="match status" value="1"/>
</dbReference>
<keyword evidence="10" id="KW-1185">Reference proteome</keyword>
<dbReference type="Pfam" id="PF02770">
    <property type="entry name" value="Acyl-CoA_dh_M"/>
    <property type="match status" value="1"/>
</dbReference>
<dbReference type="AlphaFoldDB" id="A0A7X3SR87"/>
<keyword evidence="4 5" id="KW-0274">FAD</keyword>
<gene>
    <name evidence="9" type="ORF">GR328_21960</name>
</gene>
<evidence type="ECO:0000256" key="5">
    <source>
        <dbReference type="RuleBase" id="RU362125"/>
    </source>
</evidence>
<dbReference type="Pfam" id="PF00441">
    <property type="entry name" value="Acyl-CoA_dh_1"/>
    <property type="match status" value="1"/>
</dbReference>
<dbReference type="Pfam" id="PF02771">
    <property type="entry name" value="Acyl-CoA_dh_N"/>
    <property type="match status" value="1"/>
</dbReference>
<dbReference type="RefSeq" id="WP_160887663.1">
    <property type="nucleotide sequence ID" value="NZ_WURB01000026.1"/>
</dbReference>
<dbReference type="SUPFAM" id="SSF56645">
    <property type="entry name" value="Acyl-CoA dehydrogenase NM domain-like"/>
    <property type="match status" value="1"/>
</dbReference>
<feature type="domain" description="Acyl-CoA dehydrogenase/oxidase C-terminal" evidence="6">
    <location>
        <begin position="246"/>
        <end position="367"/>
    </location>
</feature>
<dbReference type="Gene3D" id="1.20.140.10">
    <property type="entry name" value="Butyryl-CoA Dehydrogenase, subunit A, domain 3"/>
    <property type="match status" value="1"/>
</dbReference>
<dbReference type="Proteomes" id="UP000436483">
    <property type="component" value="Unassembled WGS sequence"/>
</dbReference>
<feature type="domain" description="Acyl-CoA dehydrogenase/oxidase N-terminal" evidence="8">
    <location>
        <begin position="12"/>
        <end position="116"/>
    </location>
</feature>
<keyword evidence="5" id="KW-0560">Oxidoreductase</keyword>
<name>A0A7X3SR87_9HYPH</name>
<feature type="domain" description="Acyl-CoA oxidase/dehydrogenase middle" evidence="7">
    <location>
        <begin position="122"/>
        <end position="217"/>
    </location>
</feature>
<dbReference type="InterPro" id="IPR037069">
    <property type="entry name" value="AcylCoA_DH/ox_N_sf"/>
</dbReference>
<comment type="similarity">
    <text evidence="2 5">Belongs to the acyl-CoA dehydrogenase family.</text>
</comment>
<reference evidence="9 10" key="2">
    <citation type="submission" date="2020-01" db="EMBL/GenBank/DDBJ databases">
        <title>Microvirga sp. nov., an arsenate reduction bacterium isolated from Tibet hotspring sediments.</title>
        <authorList>
            <person name="Xian W.-D."/>
            <person name="Li W.-J."/>
        </authorList>
    </citation>
    <scope>NUCLEOTIDE SEQUENCE [LARGE SCALE GENOMIC DNA]</scope>
    <source>
        <strain evidence="9 10">KCTC 23863</strain>
    </source>
</reference>
<evidence type="ECO:0000259" key="7">
    <source>
        <dbReference type="Pfam" id="PF02770"/>
    </source>
</evidence>
<organism evidence="9 10">
    <name type="scientific">Microvirga makkahensis</name>
    <dbReference type="NCBI Taxonomy" id="1128670"/>
    <lineage>
        <taxon>Bacteria</taxon>
        <taxon>Pseudomonadati</taxon>
        <taxon>Pseudomonadota</taxon>
        <taxon>Alphaproteobacteria</taxon>
        <taxon>Hyphomicrobiales</taxon>
        <taxon>Methylobacteriaceae</taxon>
        <taxon>Microvirga</taxon>
    </lineage>
</organism>
<evidence type="ECO:0000256" key="3">
    <source>
        <dbReference type="ARBA" id="ARBA00022630"/>
    </source>
</evidence>
<dbReference type="Gene3D" id="2.40.110.10">
    <property type="entry name" value="Butyryl-CoA Dehydrogenase, subunit A, domain 2"/>
    <property type="match status" value="1"/>
</dbReference>
<protein>
    <submittedName>
        <fullName evidence="9">Acyl-CoA dehydrogenase</fullName>
    </submittedName>
</protein>
<keyword evidence="3 5" id="KW-0285">Flavoprotein</keyword>
<accession>A0A7X3SR87</accession>
<comment type="caution">
    <text evidence="9">The sequence shown here is derived from an EMBL/GenBank/DDBJ whole genome shotgun (WGS) entry which is preliminary data.</text>
</comment>
<dbReference type="InterPro" id="IPR013786">
    <property type="entry name" value="AcylCoA_DH/ox_N"/>
</dbReference>
<dbReference type="EMBL" id="WURB01000026">
    <property type="protein sequence ID" value="MXQ14073.1"/>
    <property type="molecule type" value="Genomic_DNA"/>
</dbReference>